<evidence type="ECO:0000313" key="1">
    <source>
        <dbReference type="EMBL" id="GLC31576.1"/>
    </source>
</evidence>
<gene>
    <name evidence="1" type="ORF">bsdE14_29860</name>
</gene>
<reference evidence="1 2" key="1">
    <citation type="journal article" date="2024" name="Int. J. Syst. Evol. Microbiol.">
        <title>Clostridium omnivorum sp. nov., isolated from anoxic soil under the treatment of reductive soil disinfestation.</title>
        <authorList>
            <person name="Ueki A."/>
            <person name="Tonouchi A."/>
            <person name="Kaku N."/>
            <person name="Honma S."/>
            <person name="Ueki K."/>
        </authorList>
    </citation>
    <scope>NUCLEOTIDE SEQUENCE [LARGE SCALE GENOMIC DNA]</scope>
    <source>
        <strain evidence="1 2">E14</strain>
    </source>
</reference>
<accession>A0ABQ5N8U8</accession>
<dbReference type="Pfam" id="PF20903">
    <property type="entry name" value="SPL"/>
    <property type="match status" value="1"/>
</dbReference>
<dbReference type="SFLD" id="SFLDS00029">
    <property type="entry name" value="Radical_SAM"/>
    <property type="match status" value="1"/>
</dbReference>
<dbReference type="Proteomes" id="UP001208567">
    <property type="component" value="Unassembled WGS sequence"/>
</dbReference>
<evidence type="ECO:0000313" key="2">
    <source>
        <dbReference type="Proteomes" id="UP001208567"/>
    </source>
</evidence>
<dbReference type="CDD" id="cd01335">
    <property type="entry name" value="Radical_SAM"/>
    <property type="match status" value="1"/>
</dbReference>
<dbReference type="PANTHER" id="PTHR37822:SF2">
    <property type="entry name" value="SPORE PHOTOPRODUCT LYASE"/>
    <property type="match status" value="1"/>
</dbReference>
<name>A0ABQ5N8U8_9CLOT</name>
<dbReference type="GO" id="GO:0016829">
    <property type="term" value="F:lyase activity"/>
    <property type="evidence" value="ECO:0007669"/>
    <property type="project" value="UniProtKB-KW"/>
</dbReference>
<dbReference type="SUPFAM" id="SSF102114">
    <property type="entry name" value="Radical SAM enzymes"/>
    <property type="match status" value="1"/>
</dbReference>
<dbReference type="EMBL" id="BRXR01000001">
    <property type="protein sequence ID" value="GLC31576.1"/>
    <property type="molecule type" value="Genomic_DNA"/>
</dbReference>
<keyword evidence="1" id="KW-0456">Lyase</keyword>
<dbReference type="Gene3D" id="3.40.50.12110">
    <property type="match status" value="1"/>
</dbReference>
<dbReference type="InterPro" id="IPR007197">
    <property type="entry name" value="rSAM"/>
</dbReference>
<proteinExistence type="predicted"/>
<dbReference type="RefSeq" id="WP_264850911.1">
    <property type="nucleotide sequence ID" value="NZ_BRXR01000001.1"/>
</dbReference>
<dbReference type="NCBIfam" id="TIGR04070">
    <property type="entry name" value="photo_TT_lyase"/>
    <property type="match status" value="1"/>
</dbReference>
<comment type="caution">
    <text evidence="1">The sequence shown here is derived from an EMBL/GenBank/DDBJ whole genome shotgun (WGS) entry which is preliminary data.</text>
</comment>
<dbReference type="SFLD" id="SFLDG01079">
    <property type="entry name" value="spore_photoproduct_lyase_like"/>
    <property type="match status" value="1"/>
</dbReference>
<dbReference type="SFLD" id="SFLDF00412">
    <property type="entry name" value="spore_photoproduct_lyase_2"/>
    <property type="match status" value="1"/>
</dbReference>
<dbReference type="InterPro" id="IPR058240">
    <property type="entry name" value="rSAM_sf"/>
</dbReference>
<protein>
    <submittedName>
        <fullName evidence="1">Spore photoproduct lyase</fullName>
    </submittedName>
</protein>
<dbReference type="InterPro" id="IPR034559">
    <property type="entry name" value="SPL_Clostridia"/>
</dbReference>
<dbReference type="PANTHER" id="PTHR37822">
    <property type="entry name" value="SPORE PHOTOPRODUCT LYASE-RELATED"/>
    <property type="match status" value="1"/>
</dbReference>
<dbReference type="Gene3D" id="3.80.30.30">
    <property type="match status" value="1"/>
</dbReference>
<keyword evidence="2" id="KW-1185">Reference proteome</keyword>
<organism evidence="1 2">
    <name type="scientific">Clostridium omnivorum</name>
    <dbReference type="NCBI Taxonomy" id="1604902"/>
    <lineage>
        <taxon>Bacteria</taxon>
        <taxon>Bacillati</taxon>
        <taxon>Bacillota</taxon>
        <taxon>Clostridia</taxon>
        <taxon>Eubacteriales</taxon>
        <taxon>Clostridiaceae</taxon>
        <taxon>Clostridium</taxon>
    </lineage>
</organism>
<dbReference type="InterPro" id="IPR023897">
    <property type="entry name" value="SPL_firmicutes"/>
</dbReference>
<sequence>MINYVPNKAYIDPKCLKLERGKQIVEKLEKLNVPLEYTKKVEIKGDSPAEIYMNAKNTVLVTVNSQKKLAPCRPSADYQFSLTSSCPGNCEYCYLQTTQGEKPYIKIFANVEEILQVIDDYIEENKPNITTFECASITDPIGLEHLTGSLGECIEYFGGSDYGRLRLVTKFADVDSLLNLKHNKHTRFRFSINAKYVIQNFEHKTASFEERMEAVRKIAEAGYPIGFIVAPIMIFDNWQQQYNELFERLKGALGNYQEQISFELIQHRFTATAKELIQSRFKNTKLDMEEQNRQLKWGPYGKFKYVYKKEQSIDIKNYITKLINTNFNNSNIEYFT</sequence>
<dbReference type="InterPro" id="IPR049539">
    <property type="entry name" value="SPL"/>
</dbReference>